<dbReference type="InterPro" id="IPR058243">
    <property type="entry name" value="Phage_VG64"/>
</dbReference>
<dbReference type="EMBL" id="BAAARI010000011">
    <property type="protein sequence ID" value="GAA2577637.1"/>
    <property type="molecule type" value="Genomic_DNA"/>
</dbReference>
<sequence>MKLTTKIAAAELVAVAAIGLAGCTSDARKASDNISVAADNFEVQRLIVGINGITDEVLFSVEGRCSITRDGDLVVTCKHGENDYRKHYLGLSDNVTYVSTQLEGIDVSVYHTRIILKPENILPDFDLSTGVQ</sequence>
<evidence type="ECO:0000313" key="1">
    <source>
        <dbReference type="EMBL" id="GAA2577637.1"/>
    </source>
</evidence>
<dbReference type="PROSITE" id="PS51257">
    <property type="entry name" value="PROKAR_LIPOPROTEIN"/>
    <property type="match status" value="1"/>
</dbReference>
<gene>
    <name evidence="1" type="ORF">GCM10009862_16180</name>
</gene>
<protein>
    <recommendedName>
        <fullName evidence="3">Lipoprotein</fullName>
    </recommendedName>
</protein>
<dbReference type="Proteomes" id="UP001500274">
    <property type="component" value="Unassembled WGS sequence"/>
</dbReference>
<reference evidence="1 2" key="1">
    <citation type="journal article" date="2019" name="Int. J. Syst. Evol. Microbiol.">
        <title>The Global Catalogue of Microorganisms (GCM) 10K type strain sequencing project: providing services to taxonomists for standard genome sequencing and annotation.</title>
        <authorList>
            <consortium name="The Broad Institute Genomics Platform"/>
            <consortium name="The Broad Institute Genome Sequencing Center for Infectious Disease"/>
            <person name="Wu L."/>
            <person name="Ma J."/>
        </authorList>
    </citation>
    <scope>NUCLEOTIDE SEQUENCE [LARGE SCALE GENOMIC DNA]</scope>
    <source>
        <strain evidence="1 2">JCM 16365</strain>
    </source>
</reference>
<evidence type="ECO:0000313" key="2">
    <source>
        <dbReference type="Proteomes" id="UP001500274"/>
    </source>
</evidence>
<keyword evidence="2" id="KW-1185">Reference proteome</keyword>
<evidence type="ECO:0008006" key="3">
    <source>
        <dbReference type="Google" id="ProtNLM"/>
    </source>
</evidence>
<dbReference type="RefSeq" id="WP_344228442.1">
    <property type="nucleotide sequence ID" value="NZ_BAAARI010000011.1"/>
</dbReference>
<name>A0ABN3PCP6_9MICO</name>
<organism evidence="1 2">
    <name type="scientific">Microbacterium binotii</name>
    <dbReference type="NCBI Taxonomy" id="462710"/>
    <lineage>
        <taxon>Bacteria</taxon>
        <taxon>Bacillati</taxon>
        <taxon>Actinomycetota</taxon>
        <taxon>Actinomycetes</taxon>
        <taxon>Micrococcales</taxon>
        <taxon>Microbacteriaceae</taxon>
        <taxon>Microbacterium</taxon>
    </lineage>
</organism>
<proteinExistence type="predicted"/>
<dbReference type="Pfam" id="PF25682">
    <property type="entry name" value="Phage_VG64"/>
    <property type="match status" value="1"/>
</dbReference>
<accession>A0ABN3PCP6</accession>
<comment type="caution">
    <text evidence="1">The sequence shown here is derived from an EMBL/GenBank/DDBJ whole genome shotgun (WGS) entry which is preliminary data.</text>
</comment>